<sequence>MSSSYATLMNELGKHRNANELTDRYYEGTRTTRPGFSIPPTIRRDVMDLVCGWPATTVDVLHERIDWRGWDSDAKLQSILKQVYDDNELGYESELGHLDSLMYGMAFGVVGTGDKKAGEPEILATVESAKDMTGFYNRRKRRIEVAALKGYVNGEWLRGTLYEEDQTTFYERATETSRWKVTGVDKHNLGRCPVVWFPNRARAGRREGKSEITRAVRAYTNMAVRTLMGMETNREFFSAPQRYALGAREDAFTDANGNPLPGWQALLGHFWNLERDEDWVEQHPDSKSEGIPQVGQFPTNPPGPYMQQIEGLSKMFAAEVGIPPNYLGFVTENPPSGDAIRALEARLIKRAERRISGFNPGWVELGQLAVYLKTKEIPSKGDIVTVWRDPGTPTAGADADRAVKLTSAGIMAKDSDVTREMVGLTPSQSKRVKRDLAKQQMMEILRGGDNGGGTQPDGSGEPAASDQQGGTPGAGASVEKSATA</sequence>
<evidence type="ECO:0000313" key="2">
    <source>
        <dbReference type="EMBL" id="AUV60711.1"/>
    </source>
</evidence>
<keyword evidence="3" id="KW-1185">Reference proteome</keyword>
<name>A0A2K9VEN5_9CAUD</name>
<dbReference type="OrthoDB" id="3592at10239"/>
<dbReference type="InterPro" id="IPR021145">
    <property type="entry name" value="Portal_protein_SPP1_Gp6-like"/>
</dbReference>
<dbReference type="EMBL" id="MG770215">
    <property type="protein sequence ID" value="AUV60711.1"/>
    <property type="molecule type" value="Genomic_DNA"/>
</dbReference>
<protein>
    <submittedName>
        <fullName evidence="2">Portal protein</fullName>
    </submittedName>
</protein>
<evidence type="ECO:0000313" key="3">
    <source>
        <dbReference type="Proteomes" id="UP000241411"/>
    </source>
</evidence>
<accession>A0A2K9VEN5</accession>
<proteinExistence type="predicted"/>
<gene>
    <name evidence="2" type="ORF">SEA_TROJE_5</name>
</gene>
<evidence type="ECO:0000256" key="1">
    <source>
        <dbReference type="SAM" id="MobiDB-lite"/>
    </source>
</evidence>
<reference evidence="2 3" key="1">
    <citation type="submission" date="2018-01" db="EMBL/GenBank/DDBJ databases">
        <authorList>
            <person name="Farren J.M."/>
            <person name="Htoo L.P."/>
            <person name="Johnson E.S."/>
            <person name="Williams B.R."/>
            <person name="Bonilla J.A."/>
            <person name="Klyczek K."/>
            <person name="Garlena R.A."/>
            <person name="Russell D.A."/>
            <person name="Pope W.H."/>
            <person name="Jacobs-Sera D."/>
            <person name="Hendrix R.W."/>
            <person name="Hatfull G.F."/>
        </authorList>
    </citation>
    <scope>NUCLEOTIDE SEQUENCE [LARGE SCALE GENOMIC DNA]</scope>
</reference>
<dbReference type="Pfam" id="PF05133">
    <property type="entry name" value="SPP1_portal"/>
    <property type="match status" value="1"/>
</dbReference>
<dbReference type="Proteomes" id="UP000241411">
    <property type="component" value="Segment"/>
</dbReference>
<feature type="region of interest" description="Disordered" evidence="1">
    <location>
        <begin position="440"/>
        <end position="484"/>
    </location>
</feature>
<organism evidence="2 3">
    <name type="scientific">Gordonia phage Troje</name>
    <dbReference type="NCBI Taxonomy" id="2079282"/>
    <lineage>
        <taxon>Viruses</taxon>
        <taxon>Duplodnaviria</taxon>
        <taxon>Heunggongvirae</taxon>
        <taxon>Uroviricota</taxon>
        <taxon>Caudoviricetes</taxon>
        <taxon>Emalynvirus</taxon>
        <taxon>Emalynvirus troje</taxon>
    </lineage>
</organism>